<evidence type="ECO:0000313" key="16">
    <source>
        <dbReference type="Ensembl" id="ENSECRP00000024942.1"/>
    </source>
</evidence>
<evidence type="ECO:0000313" key="17">
    <source>
        <dbReference type="Proteomes" id="UP000694620"/>
    </source>
</evidence>
<feature type="transmembrane region" description="Helical" evidence="14">
    <location>
        <begin position="154"/>
        <end position="175"/>
    </location>
</feature>
<feature type="transmembrane region" description="Helical" evidence="14">
    <location>
        <begin position="121"/>
        <end position="142"/>
    </location>
</feature>
<dbReference type="GeneTree" id="ENSGT01050000244848"/>
<dbReference type="GeneID" id="114656149"/>
<comment type="subcellular location">
    <subcellularLocation>
        <location evidence="1">Cell membrane</location>
        <topology evidence="1">Multi-pass membrane protein</topology>
    </subcellularLocation>
</comment>
<evidence type="ECO:0000256" key="14">
    <source>
        <dbReference type="SAM" id="Phobius"/>
    </source>
</evidence>
<dbReference type="PROSITE" id="PS00237">
    <property type="entry name" value="G_PROTEIN_RECEP_F1_1"/>
    <property type="match status" value="1"/>
</dbReference>
<feature type="transmembrane region" description="Helical" evidence="14">
    <location>
        <begin position="246"/>
        <end position="265"/>
    </location>
</feature>
<dbReference type="PANTHER" id="PTHR10489">
    <property type="entry name" value="CELL ADHESION MOLECULE"/>
    <property type="match status" value="1"/>
</dbReference>
<evidence type="ECO:0000256" key="5">
    <source>
        <dbReference type="ARBA" id="ARBA00022989"/>
    </source>
</evidence>
<dbReference type="GO" id="GO:0019722">
    <property type="term" value="P:calcium-mediated signaling"/>
    <property type="evidence" value="ECO:0007669"/>
    <property type="project" value="TreeGrafter"/>
</dbReference>
<comment type="subunit">
    <text evidence="12">Interacts with IL8. Interacts with GNAI2.</text>
</comment>
<sequence length="353" mass="40320">MSLSDFEVLSVYEDTYVENESFIVDPSTIVCLPVEINPELSYWIFAGYLLIFLIAIPGNLMVALVIGTNYHSLVPSDIYLFHLALADVFFALTIPFWAISAMKGWVFGNAMCKLISLIQEINFYSSILFLVCISIDRYLAIVRAVKTKKKRQPFCSWLLCIIVWLLGVILSLPVLHNNAFKPLNLTKTVCYEEFDTQTSDHWRFSIRMLRHVLGFLLPLTIMLICYGITVSRLLQTRSFGKQKAMKVIVSVVSGFLFCWMPYHITVMLDTAMRAGLFSYTCQKRYSIDLALLATQSLGLLHSCINPILYAFVGEKFKQNFFKFLVKTGLIKRNVQWKSSRSSSQNSDITSTMM</sequence>
<feature type="transmembrane region" description="Helical" evidence="14">
    <location>
        <begin position="42"/>
        <end position="66"/>
    </location>
</feature>
<keyword evidence="4 13" id="KW-0812">Transmembrane</keyword>
<evidence type="ECO:0000256" key="1">
    <source>
        <dbReference type="ARBA" id="ARBA00004651"/>
    </source>
</evidence>
<evidence type="ECO:0000256" key="12">
    <source>
        <dbReference type="ARBA" id="ARBA00034130"/>
    </source>
</evidence>
<evidence type="ECO:0000256" key="3">
    <source>
        <dbReference type="ARBA" id="ARBA00022500"/>
    </source>
</evidence>
<dbReference type="PRINTS" id="PR00237">
    <property type="entry name" value="GPCRRHODOPSN"/>
</dbReference>
<reference evidence="16" key="1">
    <citation type="submission" date="2021-06" db="EMBL/GenBank/DDBJ databases">
        <authorList>
            <consortium name="Wellcome Sanger Institute Data Sharing"/>
        </authorList>
    </citation>
    <scope>NUCLEOTIDE SEQUENCE [LARGE SCALE GENOMIC DNA]</scope>
</reference>
<dbReference type="GO" id="GO:0019957">
    <property type="term" value="F:C-C chemokine binding"/>
    <property type="evidence" value="ECO:0007669"/>
    <property type="project" value="TreeGrafter"/>
</dbReference>
<evidence type="ECO:0000256" key="4">
    <source>
        <dbReference type="ARBA" id="ARBA00022692"/>
    </source>
</evidence>
<evidence type="ECO:0000256" key="7">
    <source>
        <dbReference type="ARBA" id="ARBA00023136"/>
    </source>
</evidence>
<dbReference type="GO" id="GO:0006955">
    <property type="term" value="P:immune response"/>
    <property type="evidence" value="ECO:0007669"/>
    <property type="project" value="TreeGrafter"/>
</dbReference>
<dbReference type="Ensembl" id="ENSECRT00000025482.1">
    <property type="protein sequence ID" value="ENSECRP00000024942.1"/>
    <property type="gene ID" value="ENSECRG00000016898.1"/>
</dbReference>
<dbReference type="GO" id="GO:0007204">
    <property type="term" value="P:positive regulation of cytosolic calcium ion concentration"/>
    <property type="evidence" value="ECO:0007669"/>
    <property type="project" value="TreeGrafter"/>
</dbReference>
<evidence type="ECO:0000256" key="13">
    <source>
        <dbReference type="RuleBase" id="RU000688"/>
    </source>
</evidence>
<dbReference type="GO" id="GO:0030593">
    <property type="term" value="P:neutrophil chemotaxis"/>
    <property type="evidence" value="ECO:0007669"/>
    <property type="project" value="TreeGrafter"/>
</dbReference>
<dbReference type="InterPro" id="IPR050119">
    <property type="entry name" value="CCR1-9-like"/>
</dbReference>
<reference evidence="16" key="2">
    <citation type="submission" date="2025-08" db="UniProtKB">
        <authorList>
            <consortium name="Ensembl"/>
        </authorList>
    </citation>
    <scope>IDENTIFICATION</scope>
</reference>
<keyword evidence="17" id="KW-1185">Reference proteome</keyword>
<keyword evidence="7 14" id="KW-0472">Membrane</keyword>
<keyword evidence="10" id="KW-0325">Glycoprotein</keyword>
<dbReference type="PRINTS" id="PR00427">
    <property type="entry name" value="INTRLEUKIN8R"/>
</dbReference>
<feature type="domain" description="G-protein coupled receptors family 1 profile" evidence="15">
    <location>
        <begin position="58"/>
        <end position="309"/>
    </location>
</feature>
<evidence type="ECO:0000256" key="9">
    <source>
        <dbReference type="ARBA" id="ARBA00023170"/>
    </source>
</evidence>
<feature type="transmembrane region" description="Helical" evidence="14">
    <location>
        <begin position="78"/>
        <end position="101"/>
    </location>
</feature>
<dbReference type="Proteomes" id="UP000694620">
    <property type="component" value="Chromosome 8"/>
</dbReference>
<keyword evidence="5 14" id="KW-1133">Transmembrane helix</keyword>
<dbReference type="RefSeq" id="XP_028663413.1">
    <property type="nucleotide sequence ID" value="XM_028807580.2"/>
</dbReference>
<reference evidence="16" key="3">
    <citation type="submission" date="2025-09" db="UniProtKB">
        <authorList>
            <consortium name="Ensembl"/>
        </authorList>
    </citation>
    <scope>IDENTIFICATION</scope>
</reference>
<keyword evidence="6 13" id="KW-0297">G-protein coupled receptor</keyword>
<dbReference type="InterPro" id="IPR000174">
    <property type="entry name" value="Chemokine_CXCR_1/2"/>
</dbReference>
<dbReference type="AlphaFoldDB" id="A0A8C4XEG8"/>
<feature type="transmembrane region" description="Helical" evidence="14">
    <location>
        <begin position="212"/>
        <end position="234"/>
    </location>
</feature>
<keyword evidence="8" id="KW-1015">Disulfide bond</keyword>
<evidence type="ECO:0000256" key="8">
    <source>
        <dbReference type="ARBA" id="ARBA00023157"/>
    </source>
</evidence>
<organism evidence="16 17">
    <name type="scientific">Erpetoichthys calabaricus</name>
    <name type="common">Rope fish</name>
    <name type="synonym">Calamoichthys calabaricus</name>
    <dbReference type="NCBI Taxonomy" id="27687"/>
    <lineage>
        <taxon>Eukaryota</taxon>
        <taxon>Metazoa</taxon>
        <taxon>Chordata</taxon>
        <taxon>Craniata</taxon>
        <taxon>Vertebrata</taxon>
        <taxon>Euteleostomi</taxon>
        <taxon>Actinopterygii</taxon>
        <taxon>Polypteriformes</taxon>
        <taxon>Polypteridae</taxon>
        <taxon>Erpetoichthys</taxon>
    </lineage>
</organism>
<evidence type="ECO:0000259" key="15">
    <source>
        <dbReference type="PROSITE" id="PS50262"/>
    </source>
</evidence>
<keyword evidence="9 13" id="KW-0675">Receptor</keyword>
<dbReference type="PANTHER" id="PTHR10489:SF930">
    <property type="entry name" value="C-X-C CHEMOKINE RECEPTOR TYPE 1-LIKE"/>
    <property type="match status" value="1"/>
</dbReference>
<dbReference type="Gene3D" id="1.20.1070.10">
    <property type="entry name" value="Rhodopsin 7-helix transmembrane proteins"/>
    <property type="match status" value="1"/>
</dbReference>
<dbReference type="GO" id="GO:0009897">
    <property type="term" value="C:external side of plasma membrane"/>
    <property type="evidence" value="ECO:0007669"/>
    <property type="project" value="TreeGrafter"/>
</dbReference>
<proteinExistence type="inferred from homology"/>
<evidence type="ECO:0000256" key="2">
    <source>
        <dbReference type="ARBA" id="ARBA00022475"/>
    </source>
</evidence>
<feature type="transmembrane region" description="Helical" evidence="14">
    <location>
        <begin position="285"/>
        <end position="312"/>
    </location>
</feature>
<keyword evidence="3" id="KW-0145">Chemotaxis</keyword>
<gene>
    <name evidence="16" type="primary">LOC114656149</name>
</gene>
<dbReference type="SUPFAM" id="SSF81321">
    <property type="entry name" value="Family A G protein-coupled receptor-like"/>
    <property type="match status" value="1"/>
</dbReference>
<keyword evidence="2" id="KW-1003">Cell membrane</keyword>
<comment type="similarity">
    <text evidence="13">Belongs to the G-protein coupled receptor 1 family.</text>
</comment>
<dbReference type="InterPro" id="IPR017452">
    <property type="entry name" value="GPCR_Rhodpsn_7TM"/>
</dbReference>
<evidence type="ECO:0000256" key="10">
    <source>
        <dbReference type="ARBA" id="ARBA00023180"/>
    </source>
</evidence>
<evidence type="ECO:0000256" key="6">
    <source>
        <dbReference type="ARBA" id="ARBA00023040"/>
    </source>
</evidence>
<dbReference type="GO" id="GO:0016493">
    <property type="term" value="F:C-C chemokine receptor activity"/>
    <property type="evidence" value="ECO:0007669"/>
    <property type="project" value="TreeGrafter"/>
</dbReference>
<dbReference type="InterPro" id="IPR000276">
    <property type="entry name" value="GPCR_Rhodpsn"/>
</dbReference>
<dbReference type="OrthoDB" id="9946013at2759"/>
<dbReference type="Pfam" id="PF00001">
    <property type="entry name" value="7tm_1"/>
    <property type="match status" value="1"/>
</dbReference>
<evidence type="ECO:0000256" key="11">
    <source>
        <dbReference type="ARBA" id="ARBA00023224"/>
    </source>
</evidence>
<name>A0A8C4XEG8_ERPCA</name>
<keyword evidence="11 13" id="KW-0807">Transducer</keyword>
<protein>
    <submittedName>
        <fullName evidence="16">C-X-C chemokine receptor type 1-like</fullName>
    </submittedName>
</protein>
<accession>A0A8C4XEG8</accession>
<dbReference type="GO" id="GO:0016494">
    <property type="term" value="F:C-X-C chemokine receptor activity"/>
    <property type="evidence" value="ECO:0007669"/>
    <property type="project" value="InterPro"/>
</dbReference>
<dbReference type="PROSITE" id="PS50262">
    <property type="entry name" value="G_PROTEIN_RECEP_F1_2"/>
    <property type="match status" value="1"/>
</dbReference>